<feature type="transmembrane region" description="Helical" evidence="6">
    <location>
        <begin position="116"/>
        <end position="140"/>
    </location>
</feature>
<dbReference type="PANTHER" id="PTHR11706:SF33">
    <property type="entry name" value="NATURAL RESISTANCE-ASSOCIATED MACROPHAGE PROTEIN 2"/>
    <property type="match status" value="1"/>
</dbReference>
<dbReference type="NCBIfam" id="TIGR01197">
    <property type="entry name" value="nramp"/>
    <property type="match status" value="1"/>
</dbReference>
<feature type="transmembrane region" description="Helical" evidence="6">
    <location>
        <begin position="152"/>
        <end position="171"/>
    </location>
</feature>
<comment type="caution">
    <text evidence="7">The sequence shown here is derived from an EMBL/GenBank/DDBJ whole genome shotgun (WGS) entry which is preliminary data.</text>
</comment>
<evidence type="ECO:0000313" key="8">
    <source>
        <dbReference type="Proteomes" id="UP001597181"/>
    </source>
</evidence>
<dbReference type="NCBIfam" id="NF037982">
    <property type="entry name" value="Nramp_1"/>
    <property type="match status" value="1"/>
</dbReference>
<evidence type="ECO:0000313" key="7">
    <source>
        <dbReference type="EMBL" id="MFD1202127.1"/>
    </source>
</evidence>
<dbReference type="PRINTS" id="PR00447">
    <property type="entry name" value="NATRESASSCMP"/>
</dbReference>
<dbReference type="PANTHER" id="PTHR11706">
    <property type="entry name" value="SOLUTE CARRIER PROTEIN FAMILY 11 MEMBER"/>
    <property type="match status" value="1"/>
</dbReference>
<feature type="transmembrane region" description="Helical" evidence="6">
    <location>
        <begin position="47"/>
        <end position="71"/>
    </location>
</feature>
<dbReference type="InterPro" id="IPR001046">
    <property type="entry name" value="NRAMP_fam"/>
</dbReference>
<dbReference type="RefSeq" id="WP_343961371.1">
    <property type="nucleotide sequence ID" value="NZ_BAAAKZ010000010.1"/>
</dbReference>
<keyword evidence="5 6" id="KW-0472">Membrane</keyword>
<feature type="transmembrane region" description="Helical" evidence="6">
    <location>
        <begin position="191"/>
        <end position="210"/>
    </location>
</feature>
<feature type="transmembrane region" description="Helical" evidence="6">
    <location>
        <begin position="290"/>
        <end position="314"/>
    </location>
</feature>
<dbReference type="Pfam" id="PF01566">
    <property type="entry name" value="Nramp"/>
    <property type="match status" value="1"/>
</dbReference>
<feature type="transmembrane region" description="Helical" evidence="6">
    <location>
        <begin position="245"/>
        <end position="270"/>
    </location>
</feature>
<keyword evidence="2" id="KW-0813">Transport</keyword>
<evidence type="ECO:0000256" key="3">
    <source>
        <dbReference type="ARBA" id="ARBA00022692"/>
    </source>
</evidence>
<name>A0ABW3TP77_9MICO</name>
<reference evidence="8" key="1">
    <citation type="journal article" date="2019" name="Int. J. Syst. Evol. Microbiol.">
        <title>The Global Catalogue of Microorganisms (GCM) 10K type strain sequencing project: providing services to taxonomists for standard genome sequencing and annotation.</title>
        <authorList>
            <consortium name="The Broad Institute Genomics Platform"/>
            <consortium name="The Broad Institute Genome Sequencing Center for Infectious Disease"/>
            <person name="Wu L."/>
            <person name="Ma J."/>
        </authorList>
    </citation>
    <scope>NUCLEOTIDE SEQUENCE [LARGE SCALE GENOMIC DNA]</scope>
    <source>
        <strain evidence="8">CCUG 50213</strain>
    </source>
</reference>
<evidence type="ECO:0000256" key="6">
    <source>
        <dbReference type="SAM" id="Phobius"/>
    </source>
</evidence>
<keyword evidence="3 6" id="KW-0812">Transmembrane</keyword>
<evidence type="ECO:0000256" key="2">
    <source>
        <dbReference type="ARBA" id="ARBA00022448"/>
    </source>
</evidence>
<evidence type="ECO:0000256" key="1">
    <source>
        <dbReference type="ARBA" id="ARBA00004141"/>
    </source>
</evidence>
<feature type="transmembrane region" description="Helical" evidence="6">
    <location>
        <begin position="392"/>
        <end position="415"/>
    </location>
</feature>
<dbReference type="NCBIfam" id="NF001923">
    <property type="entry name" value="PRK00701.1"/>
    <property type="match status" value="1"/>
</dbReference>
<proteinExistence type="predicted"/>
<sequence length="417" mass="43481">MATPTAQRSPERRLLHLLGPAFVAAIAYVDPGNVAANLSAGAKYGYALLWVLVAANAMAVIVQYLSAKLGLVTGKSLPQLLGERLRPGGRRLYWAQAEIVAAATDLAEVIGGAIALYILFGVPLVAGGVIVGVASLLILLLQGKYQRRFEAVIMAMLLIITVGFVGGLFVSELDLGAMFAGLVPRFVDTQSVLLAASMLGATVMPHAIYLHSSLARDRHGHTAEDHVGGRAPRLRHLLRATKLDVVLALVVAGGVNIAMLLLAAASLPGIDGTDTIEGAAAAITEHVGPVVGLLFAVGLLVSGLASTSVGAYAGAEIMAGLLHVRVPLLTRRVVTILPALLLLGFNVDPTWALVISQVVLSFGIPFALIPLISLTGRAEIMGEFTNGAALRYVALFVALAIVALNLWLIFSTIVWGA</sequence>
<keyword evidence="4 6" id="KW-1133">Transmembrane helix</keyword>
<evidence type="ECO:0000256" key="5">
    <source>
        <dbReference type="ARBA" id="ARBA00023136"/>
    </source>
</evidence>
<feature type="transmembrane region" description="Helical" evidence="6">
    <location>
        <begin position="326"/>
        <end position="345"/>
    </location>
</feature>
<feature type="transmembrane region" description="Helical" evidence="6">
    <location>
        <begin position="351"/>
        <end position="372"/>
    </location>
</feature>
<comment type="subcellular location">
    <subcellularLocation>
        <location evidence="1">Membrane</location>
        <topology evidence="1">Multi-pass membrane protein</topology>
    </subcellularLocation>
</comment>
<accession>A0ABW3TP77</accession>
<protein>
    <submittedName>
        <fullName evidence="7">Nramp family divalent metal transporter</fullName>
    </submittedName>
</protein>
<organism evidence="7 8">
    <name type="scientific">Leucobacter albus</name>
    <dbReference type="NCBI Taxonomy" id="272210"/>
    <lineage>
        <taxon>Bacteria</taxon>
        <taxon>Bacillati</taxon>
        <taxon>Actinomycetota</taxon>
        <taxon>Actinomycetes</taxon>
        <taxon>Micrococcales</taxon>
        <taxon>Microbacteriaceae</taxon>
        <taxon>Leucobacter</taxon>
    </lineage>
</organism>
<dbReference type="Proteomes" id="UP001597181">
    <property type="component" value="Unassembled WGS sequence"/>
</dbReference>
<gene>
    <name evidence="7" type="ORF">ACFQ3U_09520</name>
</gene>
<evidence type="ECO:0000256" key="4">
    <source>
        <dbReference type="ARBA" id="ARBA00022989"/>
    </source>
</evidence>
<keyword evidence="8" id="KW-1185">Reference proteome</keyword>
<dbReference type="EMBL" id="JBHTLY010000004">
    <property type="protein sequence ID" value="MFD1202127.1"/>
    <property type="molecule type" value="Genomic_DNA"/>
</dbReference>